<keyword evidence="1" id="KW-0472">Membrane</keyword>
<accession>A0A8H7M5X0</accession>
<sequence length="260" mass="29081">MFGFALARYMYLNPSIMLNNIAPGEGYWFHRGVYRVGIILHVAVTLTAGIIAVTQFIPIIRYKSIIVHRILGYIALFLLVIGVASALAIMRPTLISALLAWINIKRLQIDQHRKWMLRTWFYAGSIITVRLVMIIVAQIISTIGEYYTLWNCGEVLYTFDNDSTRLIASYPMCTGDQLGSIHVPVLAVWTGVVNIGSALRASFGPPSGVEIYIHLTPGEAERLRKVSYQRQLEAGMKHPGSMGTTSDRLGDNFGVMYKPE</sequence>
<protein>
    <submittedName>
        <fullName evidence="2">Uncharacterized protein</fullName>
    </submittedName>
</protein>
<organism evidence="2 3">
    <name type="scientific">Rhizoctonia solani</name>
    <dbReference type="NCBI Taxonomy" id="456999"/>
    <lineage>
        <taxon>Eukaryota</taxon>
        <taxon>Fungi</taxon>
        <taxon>Dikarya</taxon>
        <taxon>Basidiomycota</taxon>
        <taxon>Agaricomycotina</taxon>
        <taxon>Agaricomycetes</taxon>
        <taxon>Cantharellales</taxon>
        <taxon>Ceratobasidiaceae</taxon>
        <taxon>Rhizoctonia</taxon>
    </lineage>
</organism>
<dbReference type="EMBL" id="JACYCF010000001">
    <property type="protein sequence ID" value="KAF8761191.1"/>
    <property type="molecule type" value="Genomic_DNA"/>
</dbReference>
<evidence type="ECO:0000256" key="1">
    <source>
        <dbReference type="SAM" id="Phobius"/>
    </source>
</evidence>
<evidence type="ECO:0000313" key="3">
    <source>
        <dbReference type="Proteomes" id="UP000614334"/>
    </source>
</evidence>
<evidence type="ECO:0000313" key="2">
    <source>
        <dbReference type="EMBL" id="KAF8761191.1"/>
    </source>
</evidence>
<feature type="transmembrane region" description="Helical" evidence="1">
    <location>
        <begin position="70"/>
        <end position="90"/>
    </location>
</feature>
<comment type="caution">
    <text evidence="2">The sequence shown here is derived from an EMBL/GenBank/DDBJ whole genome shotgun (WGS) entry which is preliminary data.</text>
</comment>
<feature type="transmembrane region" description="Helical" evidence="1">
    <location>
        <begin position="120"/>
        <end position="140"/>
    </location>
</feature>
<reference evidence="2" key="1">
    <citation type="submission" date="2020-09" db="EMBL/GenBank/DDBJ databases">
        <title>Comparative genome analyses of four rice-infecting Rhizoctonia solani isolates reveal extensive enrichment of homogalacturonan modification genes.</title>
        <authorList>
            <person name="Lee D.-Y."/>
            <person name="Jeon J."/>
            <person name="Kim K.-T."/>
            <person name="Cheong K."/>
            <person name="Song H."/>
            <person name="Choi G."/>
            <person name="Ko J."/>
            <person name="Opiyo S.O."/>
            <person name="Zuo S."/>
            <person name="Madhav S."/>
            <person name="Lee Y.-H."/>
            <person name="Wang G.-L."/>
        </authorList>
    </citation>
    <scope>NUCLEOTIDE SEQUENCE</scope>
    <source>
        <strain evidence="2">AG1-IA B2</strain>
    </source>
</reference>
<keyword evidence="1" id="KW-0812">Transmembrane</keyword>
<gene>
    <name evidence="2" type="ORF">RHS01_00290</name>
</gene>
<keyword evidence="1" id="KW-1133">Transmembrane helix</keyword>
<dbReference type="AlphaFoldDB" id="A0A8H7M5X0"/>
<feature type="transmembrane region" description="Helical" evidence="1">
    <location>
        <begin position="38"/>
        <end position="58"/>
    </location>
</feature>
<name>A0A8H7M5X0_9AGAM</name>
<dbReference type="Proteomes" id="UP000614334">
    <property type="component" value="Unassembled WGS sequence"/>
</dbReference>
<proteinExistence type="predicted"/>